<protein>
    <submittedName>
        <fullName evidence="2">Uncharacterized protein</fullName>
    </submittedName>
</protein>
<dbReference type="OMA" id="NRFRMEA"/>
<dbReference type="EMBL" id="GL379792">
    <property type="protein sequence ID" value="EGT54363.1"/>
    <property type="molecule type" value="Genomic_DNA"/>
</dbReference>
<gene>
    <name evidence="2" type="ORF">CAEBREN_01559</name>
</gene>
<reference evidence="3" key="1">
    <citation type="submission" date="2011-07" db="EMBL/GenBank/DDBJ databases">
        <authorList>
            <consortium name="Caenorhabditis brenneri Sequencing and Analysis Consortium"/>
            <person name="Wilson R.K."/>
        </authorList>
    </citation>
    <scope>NUCLEOTIDE SEQUENCE [LARGE SCALE GENOMIC DNA]</scope>
    <source>
        <strain evidence="3">PB2801</strain>
    </source>
</reference>
<keyword evidence="3" id="KW-1185">Reference proteome</keyword>
<sequence>MTDIFSDDDDFDAFRERLFDGPHEEKDEEFVPMFGLYALQRNPSSKPKPREDIFIRALEAPSSNDLDPYKDVIFEHKKPEFKADNFCENFSFFGMNQNRFRMEAPRLSREEQIAERNKLLEKARRMREEKEEQEDEEEEQDYSEEEEEQENLK</sequence>
<dbReference type="HOGENOM" id="CLU_1714908_0_0_1"/>
<evidence type="ECO:0000256" key="1">
    <source>
        <dbReference type="SAM" id="MobiDB-lite"/>
    </source>
</evidence>
<proteinExistence type="predicted"/>
<name>G0MFH2_CAEBE</name>
<organism evidence="3">
    <name type="scientific">Caenorhabditis brenneri</name>
    <name type="common">Nematode worm</name>
    <dbReference type="NCBI Taxonomy" id="135651"/>
    <lineage>
        <taxon>Eukaryota</taxon>
        <taxon>Metazoa</taxon>
        <taxon>Ecdysozoa</taxon>
        <taxon>Nematoda</taxon>
        <taxon>Chromadorea</taxon>
        <taxon>Rhabditida</taxon>
        <taxon>Rhabditina</taxon>
        <taxon>Rhabditomorpha</taxon>
        <taxon>Rhabditoidea</taxon>
        <taxon>Rhabditidae</taxon>
        <taxon>Peloderinae</taxon>
        <taxon>Caenorhabditis</taxon>
    </lineage>
</organism>
<dbReference type="eggNOG" id="ENOG502THX8">
    <property type="taxonomic scope" value="Eukaryota"/>
</dbReference>
<dbReference type="Proteomes" id="UP000008068">
    <property type="component" value="Unassembled WGS sequence"/>
</dbReference>
<feature type="compositionally biased region" description="Acidic residues" evidence="1">
    <location>
        <begin position="131"/>
        <end position="153"/>
    </location>
</feature>
<dbReference type="InParanoid" id="G0MFH2"/>
<evidence type="ECO:0000313" key="3">
    <source>
        <dbReference type="Proteomes" id="UP000008068"/>
    </source>
</evidence>
<dbReference type="AlphaFoldDB" id="G0MFH2"/>
<feature type="region of interest" description="Disordered" evidence="1">
    <location>
        <begin position="123"/>
        <end position="153"/>
    </location>
</feature>
<evidence type="ECO:0000313" key="2">
    <source>
        <dbReference type="EMBL" id="EGT54363.1"/>
    </source>
</evidence>
<accession>G0MFH2</accession>
<dbReference type="FunCoup" id="G0MFH2">
    <property type="interactions" value="1824"/>
</dbReference>
<dbReference type="OrthoDB" id="5823347at2759"/>